<evidence type="ECO:0000256" key="1">
    <source>
        <dbReference type="SAM" id="Coils"/>
    </source>
</evidence>
<feature type="coiled-coil region" evidence="1">
    <location>
        <begin position="168"/>
        <end position="239"/>
    </location>
</feature>
<dbReference type="Proteomes" id="UP000214596">
    <property type="component" value="Unassembled WGS sequence"/>
</dbReference>
<comment type="caution">
    <text evidence="2">The sequence shown here is derived from an EMBL/GenBank/DDBJ whole genome shotgun (WGS) entry which is preliminary data.</text>
</comment>
<dbReference type="AlphaFoldDB" id="A0A227JK01"/>
<evidence type="ECO:0000313" key="3">
    <source>
        <dbReference type="Proteomes" id="UP000214596"/>
    </source>
</evidence>
<name>A0A227JK01_VIBPH</name>
<protein>
    <recommendedName>
        <fullName evidence="4">Recombinase family protein</fullName>
    </recommendedName>
</protein>
<reference evidence="2 3" key="1">
    <citation type="journal article" date="2017" name="Appl. Environ. Microbiol.">
        <title>Parallel evolution of two clades of a major Atlantic endemic Vibrio parahaemolyticus pathogen lineage by independent acquisition of related pathogenicity islands.</title>
        <authorList>
            <person name="Xu F."/>
            <person name="Gonzalez-Escalona N."/>
            <person name="Drees K.P."/>
            <person name="Sebra R.P."/>
            <person name="Cooper V.S."/>
            <person name="Jones S.H."/>
            <person name="Whistler C.A."/>
        </authorList>
    </citation>
    <scope>NUCLEOTIDE SEQUENCE [LARGE SCALE GENOMIC DNA]</scope>
    <source>
        <strain evidence="2 3">MAVP-3</strain>
    </source>
</reference>
<feature type="non-terminal residue" evidence="2">
    <location>
        <position position="1"/>
    </location>
</feature>
<evidence type="ECO:0008006" key="4">
    <source>
        <dbReference type="Google" id="ProtNLM"/>
    </source>
</evidence>
<evidence type="ECO:0000313" key="2">
    <source>
        <dbReference type="EMBL" id="OXE34845.1"/>
    </source>
</evidence>
<dbReference type="EMBL" id="NIXT01000004">
    <property type="protein sequence ID" value="OXE34845.1"/>
    <property type="molecule type" value="Genomic_DNA"/>
</dbReference>
<accession>A0A227JK01</accession>
<organism evidence="2 3">
    <name type="scientific">Vibrio parahaemolyticus</name>
    <dbReference type="NCBI Taxonomy" id="670"/>
    <lineage>
        <taxon>Bacteria</taxon>
        <taxon>Pseudomonadati</taxon>
        <taxon>Pseudomonadota</taxon>
        <taxon>Gammaproteobacteria</taxon>
        <taxon>Vibrionales</taxon>
        <taxon>Vibrionaceae</taxon>
        <taxon>Vibrio</taxon>
    </lineage>
</organism>
<keyword evidence="1" id="KW-0175">Coiled coil</keyword>
<gene>
    <name evidence="2" type="ORF">CA163_00325</name>
</gene>
<sequence>HFRAAAYSGLFNSEISTVKGDYLLTESYYPTEDDIEQGKYPEKHLGKRVRKEIAVLKNYYPALMTESQAAYIRKMMDERRSAGTKPNKSIKNLAQGILRCPHCNSTYIKSKDRRNVYLRCNLAREGLCNAKVIKHGVFEHNLLQFCKGLNINKIISNQSSDQVIDSSLKELEQKMMPLKVKKSQLEDDIEQIVKNISSIKIPSLLEKVQDDYLKKENELKKVVQEIDLIETSIMKLQHQIAMSDGDNSLQELIDLTLDEHADDEIRQRFNVELKKVVKSMTVLYRDTEDNPFGYHMISIQFLDGVHRLIPVHEKMTDKIHNILPYQDAVKVDSVDFSETVILPEDYVEGREKGKYPNLDGMAKYYQENPTKYLRLKHKIDQVHEIHA</sequence>
<proteinExistence type="predicted"/>